<dbReference type="AlphaFoldDB" id="A0A8B8GHL4"/>
<evidence type="ECO:0000313" key="1">
    <source>
        <dbReference type="Proteomes" id="UP000694846"/>
    </source>
</evidence>
<organism evidence="1 2">
    <name type="scientific">Sipha flava</name>
    <name type="common">yellow sugarcane aphid</name>
    <dbReference type="NCBI Taxonomy" id="143950"/>
    <lineage>
        <taxon>Eukaryota</taxon>
        <taxon>Metazoa</taxon>
        <taxon>Ecdysozoa</taxon>
        <taxon>Arthropoda</taxon>
        <taxon>Hexapoda</taxon>
        <taxon>Insecta</taxon>
        <taxon>Pterygota</taxon>
        <taxon>Neoptera</taxon>
        <taxon>Paraneoptera</taxon>
        <taxon>Hemiptera</taxon>
        <taxon>Sternorrhyncha</taxon>
        <taxon>Aphidomorpha</taxon>
        <taxon>Aphidoidea</taxon>
        <taxon>Aphididae</taxon>
        <taxon>Sipha</taxon>
    </lineage>
</organism>
<dbReference type="Proteomes" id="UP000694846">
    <property type="component" value="Unplaced"/>
</dbReference>
<name>A0A8B8GHL4_9HEMI</name>
<protein>
    <submittedName>
        <fullName evidence="2">Uncharacterized protein LOC112692301</fullName>
    </submittedName>
</protein>
<evidence type="ECO:0000313" key="2">
    <source>
        <dbReference type="RefSeq" id="XP_025422714.1"/>
    </source>
</evidence>
<sequence length="170" mass="19219">MGLTRNGNKIKYMKSVPFKIKAIRENRTESLKNLKVQTIKMKQASENRFCPGEVGQSVTVKIPDVDSDFRNIIGVILSVNNNMYEIGTKEGRFSTLYNRNQFVICKERFLEVDDTKISLRGAARKSSNLGGQSYDRCTCIQKCKTRKCKCKAAERLCSSKCHGSSTCDNK</sequence>
<proteinExistence type="predicted"/>
<keyword evidence="1" id="KW-1185">Reference proteome</keyword>
<gene>
    <name evidence="2" type="primary">LOC112692301</name>
</gene>
<dbReference type="GeneID" id="112692301"/>
<reference evidence="2" key="1">
    <citation type="submission" date="2025-08" db="UniProtKB">
        <authorList>
            <consortium name="RefSeq"/>
        </authorList>
    </citation>
    <scope>IDENTIFICATION</scope>
    <source>
        <tissue evidence="2">Whole body</tissue>
    </source>
</reference>
<accession>A0A8B8GHL4</accession>
<dbReference type="RefSeq" id="XP_025422714.1">
    <property type="nucleotide sequence ID" value="XM_025566929.1"/>
</dbReference>
<dbReference type="OrthoDB" id="6602099at2759"/>